<evidence type="ECO:0000313" key="12">
    <source>
        <dbReference type="EMBL" id="ADM09770.1"/>
    </source>
</evidence>
<dbReference type="Gene3D" id="2.30.42.10">
    <property type="match status" value="1"/>
</dbReference>
<dbReference type="EMBL" id="CP002156">
    <property type="protein sequence ID" value="ADM09770.1"/>
    <property type="molecule type" value="Genomic_DNA"/>
</dbReference>
<evidence type="ECO:0000256" key="1">
    <source>
        <dbReference type="ARBA" id="ARBA00004533"/>
    </source>
</evidence>
<evidence type="ECO:0000256" key="9">
    <source>
        <dbReference type="SAM" id="MobiDB-lite"/>
    </source>
</evidence>
<keyword evidence="6" id="KW-0653">Protein transport</keyword>
<dbReference type="HOGENOM" id="CLU_914811_0_0_5"/>
<comment type="subcellular location">
    <subcellularLocation>
        <location evidence="1">Cell inner membrane</location>
    </subcellularLocation>
</comment>
<accession>E0TBP9</accession>
<protein>
    <recommendedName>
        <fullName evidence="11">Type II secretion system protein GspC N-terminal domain-containing protein</fullName>
    </recommendedName>
</protein>
<dbReference type="eggNOG" id="COG3031">
    <property type="taxonomic scope" value="Bacteria"/>
</dbReference>
<dbReference type="InterPro" id="IPR036034">
    <property type="entry name" value="PDZ_sf"/>
</dbReference>
<feature type="transmembrane region" description="Helical" evidence="10">
    <location>
        <begin position="38"/>
        <end position="62"/>
    </location>
</feature>
<evidence type="ECO:0000256" key="7">
    <source>
        <dbReference type="ARBA" id="ARBA00022989"/>
    </source>
</evidence>
<dbReference type="STRING" id="314260.PB2503_08574"/>
<gene>
    <name evidence="12" type="ordered locus">PB2503_08574</name>
</gene>
<evidence type="ECO:0000256" key="5">
    <source>
        <dbReference type="ARBA" id="ARBA00022692"/>
    </source>
</evidence>
<proteinExistence type="predicted"/>
<evidence type="ECO:0000256" key="4">
    <source>
        <dbReference type="ARBA" id="ARBA00022519"/>
    </source>
</evidence>
<dbReference type="InterPro" id="IPR024961">
    <property type="entry name" value="T2SS_GspC_N"/>
</dbReference>
<keyword evidence="7 10" id="KW-1133">Transmembrane helix</keyword>
<dbReference type="Proteomes" id="UP000001302">
    <property type="component" value="Chromosome"/>
</dbReference>
<dbReference type="RefSeq" id="WP_013300744.1">
    <property type="nucleotide sequence ID" value="NC_014414.1"/>
</dbReference>
<reference evidence="13" key="1">
    <citation type="submission" date="2010-08" db="EMBL/GenBank/DDBJ databases">
        <title>Genome sequence of Parvularcula bermudensis HTCC2503.</title>
        <authorList>
            <person name="Kang D.-M."/>
            <person name="Oh H.-M."/>
            <person name="Cho J.-C."/>
        </authorList>
    </citation>
    <scope>NUCLEOTIDE SEQUENCE [LARGE SCALE GENOMIC DNA]</scope>
    <source>
        <strain evidence="13">ATCC BAA-594 / HTCC2503 / KCTC 12087</strain>
    </source>
</reference>
<keyword evidence="4" id="KW-0997">Cell inner membrane</keyword>
<evidence type="ECO:0000256" key="2">
    <source>
        <dbReference type="ARBA" id="ARBA00022448"/>
    </source>
</evidence>
<keyword evidence="13" id="KW-1185">Reference proteome</keyword>
<dbReference type="Pfam" id="PF11356">
    <property type="entry name" value="T2SSC"/>
    <property type="match status" value="1"/>
</dbReference>
<feature type="region of interest" description="Disordered" evidence="9">
    <location>
        <begin position="171"/>
        <end position="199"/>
    </location>
</feature>
<evidence type="ECO:0000256" key="8">
    <source>
        <dbReference type="ARBA" id="ARBA00023136"/>
    </source>
</evidence>
<evidence type="ECO:0000259" key="11">
    <source>
        <dbReference type="Pfam" id="PF11356"/>
    </source>
</evidence>
<keyword evidence="2" id="KW-0813">Transport</keyword>
<organism evidence="12 13">
    <name type="scientific">Parvularcula bermudensis (strain ATCC BAA-594 / HTCC2503 / KCTC 12087)</name>
    <dbReference type="NCBI Taxonomy" id="314260"/>
    <lineage>
        <taxon>Bacteria</taxon>
        <taxon>Pseudomonadati</taxon>
        <taxon>Pseudomonadota</taxon>
        <taxon>Alphaproteobacteria</taxon>
        <taxon>Parvularculales</taxon>
        <taxon>Parvularculaceae</taxon>
        <taxon>Parvularcula</taxon>
    </lineage>
</organism>
<keyword evidence="5 10" id="KW-0812">Transmembrane</keyword>
<dbReference type="Gene3D" id="2.30.30.830">
    <property type="match status" value="1"/>
</dbReference>
<dbReference type="OrthoDB" id="7631416at2"/>
<evidence type="ECO:0000313" key="13">
    <source>
        <dbReference type="Proteomes" id="UP000001302"/>
    </source>
</evidence>
<keyword evidence="3" id="KW-1003">Cell membrane</keyword>
<dbReference type="KEGG" id="pbr:PB2503_08574"/>
<dbReference type="GO" id="GO:0015031">
    <property type="term" value="P:protein transport"/>
    <property type="evidence" value="ECO:0007669"/>
    <property type="project" value="UniProtKB-KW"/>
</dbReference>
<evidence type="ECO:0000256" key="10">
    <source>
        <dbReference type="SAM" id="Phobius"/>
    </source>
</evidence>
<evidence type="ECO:0000256" key="3">
    <source>
        <dbReference type="ARBA" id="ARBA00022475"/>
    </source>
</evidence>
<feature type="compositionally biased region" description="Basic and acidic residues" evidence="9">
    <location>
        <begin position="171"/>
        <end position="183"/>
    </location>
</feature>
<keyword evidence="8 10" id="KW-0472">Membrane</keyword>
<dbReference type="AlphaFoldDB" id="E0TBP9"/>
<sequence>MSLSQDSKSAREQALGGGRALFSLTARPLPSSLSPSRLLTGVKIGLVALLAIVAADFVFALLTPLPKPLAETPALDAEGEVDLSIFARYDPFFGQPDPPLPEAPAPVTEETSLDLILFGTFVGPNASAIIGPNPQTQKLIRPEEEVARGTVLEEVHTTYVVLRRDGRRETLTLENRERREAYRDAPPPPQPPSSVRRATGQEVVTNFTPEEAEAFGDFSTFLRLRPDPDGRGIRLYAGEQPQLFQEFELQDGDLLVAINNRPASDMRILSTLPDAMLQNGGVTITVERNGQPVSLTLDPASLIQ</sequence>
<feature type="domain" description="Type II secretion system protein GspC N-terminal" evidence="11">
    <location>
        <begin position="46"/>
        <end position="173"/>
    </location>
</feature>
<dbReference type="SUPFAM" id="SSF50156">
    <property type="entry name" value="PDZ domain-like"/>
    <property type="match status" value="1"/>
</dbReference>
<dbReference type="GO" id="GO:0005886">
    <property type="term" value="C:plasma membrane"/>
    <property type="evidence" value="ECO:0007669"/>
    <property type="project" value="UniProtKB-SubCell"/>
</dbReference>
<name>E0TBP9_PARBH</name>
<evidence type="ECO:0000256" key="6">
    <source>
        <dbReference type="ARBA" id="ARBA00022927"/>
    </source>
</evidence>
<reference evidence="12 13" key="2">
    <citation type="journal article" date="2011" name="J. Bacteriol.">
        <title>Complete genome sequence of strain HTCC2503T of Parvularcula bermudensis, the type species of the order "Parvularculales" in the class Alphaproteobacteria.</title>
        <authorList>
            <person name="Oh H.M."/>
            <person name="Kang I."/>
            <person name="Vergin K.L."/>
            <person name="Kang D."/>
            <person name="Rhee K.H."/>
            <person name="Giovannoni S.J."/>
            <person name="Cho J.C."/>
        </authorList>
    </citation>
    <scope>NUCLEOTIDE SEQUENCE [LARGE SCALE GENOMIC DNA]</scope>
    <source>
        <strain evidence="13">ATCC BAA-594 / HTCC2503 / KCTC 12087</strain>
    </source>
</reference>